<evidence type="ECO:0000313" key="3">
    <source>
        <dbReference type="Proteomes" id="UP000305921"/>
    </source>
</evidence>
<dbReference type="Proteomes" id="UP000305921">
    <property type="component" value="Unassembled WGS sequence"/>
</dbReference>
<name>A0A5R9E6D8_9ACTN</name>
<keyword evidence="1" id="KW-1133">Transmembrane helix</keyword>
<evidence type="ECO:0000313" key="2">
    <source>
        <dbReference type="EMBL" id="TLQ45446.1"/>
    </source>
</evidence>
<feature type="transmembrane region" description="Helical" evidence="1">
    <location>
        <begin position="137"/>
        <end position="155"/>
    </location>
</feature>
<evidence type="ECO:0000256" key="1">
    <source>
        <dbReference type="SAM" id="Phobius"/>
    </source>
</evidence>
<feature type="transmembrane region" description="Helical" evidence="1">
    <location>
        <begin position="111"/>
        <end position="130"/>
    </location>
</feature>
<keyword evidence="1" id="KW-0812">Transmembrane</keyword>
<reference evidence="2 3" key="1">
    <citation type="submission" date="2019-05" db="EMBL/GenBank/DDBJ databases">
        <title>Streptomyces marianii sp. nov., a novel marine actinomycete from southern coast of India.</title>
        <authorList>
            <person name="Iniyan A.M."/>
            <person name="Wink J."/>
            <person name="Ramprasad E."/>
            <person name="Ramana C.V."/>
            <person name="Bunk B."/>
            <person name="Sproer C."/>
            <person name="Joseph F.-J.R.S."/>
            <person name="Vincent S.G.P."/>
        </authorList>
    </citation>
    <scope>NUCLEOTIDE SEQUENCE [LARGE SCALE GENOMIC DNA]</scope>
    <source>
        <strain evidence="2 3">ICN19</strain>
    </source>
</reference>
<dbReference type="RefSeq" id="WP_138054787.1">
    <property type="nucleotide sequence ID" value="NZ_VAWE01000001.1"/>
</dbReference>
<comment type="caution">
    <text evidence="2">The sequence shown here is derived from an EMBL/GenBank/DDBJ whole genome shotgun (WGS) entry which is preliminary data.</text>
</comment>
<keyword evidence="1" id="KW-0472">Membrane</keyword>
<gene>
    <name evidence="2" type="ORF">FEF34_22705</name>
</gene>
<dbReference type="EMBL" id="VAWE01000001">
    <property type="protein sequence ID" value="TLQ45446.1"/>
    <property type="molecule type" value="Genomic_DNA"/>
</dbReference>
<dbReference type="OrthoDB" id="4332438at2"/>
<proteinExistence type="predicted"/>
<accession>A0A5R9E6D8</accession>
<protein>
    <submittedName>
        <fullName evidence="2">Uncharacterized protein</fullName>
    </submittedName>
</protein>
<keyword evidence="3" id="KW-1185">Reference proteome</keyword>
<sequence length="156" mass="15990">MKRNSSGRMLDHGRRVSMAAVALLLLVAGFWSSWGTAQHVLLSKGREHGTLTVADCGEKTCTGPYDPDGPGGARSGMVIERSVAVAEGAELAVVVKPGTDEVVRTGWPGVLHAWLPLGGALLLAACVIGGGLRMARTAWATAAAGGVLLVGAFFAL</sequence>
<organism evidence="2 3">
    <name type="scientific">Streptomyces marianii</name>
    <dbReference type="NCBI Taxonomy" id="1817406"/>
    <lineage>
        <taxon>Bacteria</taxon>
        <taxon>Bacillati</taxon>
        <taxon>Actinomycetota</taxon>
        <taxon>Actinomycetes</taxon>
        <taxon>Kitasatosporales</taxon>
        <taxon>Streptomycetaceae</taxon>
        <taxon>Streptomyces</taxon>
    </lineage>
</organism>
<dbReference type="AlphaFoldDB" id="A0A5R9E6D8"/>